<feature type="region of interest" description="Disordered" evidence="1">
    <location>
        <begin position="84"/>
        <end position="108"/>
    </location>
</feature>
<feature type="region of interest" description="Disordered" evidence="1">
    <location>
        <begin position="764"/>
        <end position="869"/>
    </location>
</feature>
<evidence type="ECO:0000313" key="5">
    <source>
        <dbReference type="Proteomes" id="UP000559256"/>
    </source>
</evidence>
<dbReference type="OrthoDB" id="3365224at2759"/>
<dbReference type="AlphaFoldDB" id="A0A8H5CJV5"/>
<feature type="compositionally biased region" description="Polar residues" evidence="1">
    <location>
        <begin position="190"/>
        <end position="207"/>
    </location>
</feature>
<gene>
    <name evidence="4" type="ORF">D9758_011115</name>
</gene>
<dbReference type="EMBL" id="JAACJM010000150">
    <property type="protein sequence ID" value="KAF5343065.1"/>
    <property type="molecule type" value="Genomic_DNA"/>
</dbReference>
<feature type="transmembrane region" description="Helical" evidence="2">
    <location>
        <begin position="966"/>
        <end position="982"/>
    </location>
</feature>
<feature type="region of interest" description="Disordered" evidence="1">
    <location>
        <begin position="173"/>
        <end position="227"/>
    </location>
</feature>
<sequence>MPSLTVPNVEHPFEPQPSTSSQSHGKLRAQLQNLLPRHALFYAKIEIHQITSVPLVYGEFAVRWRFKHAQNKLALKKILKSRIQGRKDKVEEGGADEENEKEDSQGTPIPSVIVSDVAQHMGYTGLTSHITTSPSPLASRSPSYQSSSTASSTSTSIPSAVLTHSNLTHFLSTPSTSTSASFSSSALASNPGSLTSSLSGTPNNHNHTSSHLPHTPNNSPNPSTLQRIIPSDISTYSPSRGITSYNKLVDHSVSWNHVLHTVLKIPIDRETNMLEPSPLKLVVTQRVVHGDPDAPKQPRLGAIYLDLSEYAGVGGEVERRYLLAECRMNVVIKLTTHLVPLTPDIHYTCPPLPKAEILNGVTDILDTDIDIFHTRPRGLDLWGPFFRDHDLEGAHTHAHEEEDEEDISHAHISSEKRTRSTPSMNGSPNSKTRTYLDKGKGKEKEKDHRSRSRSRARNASGHSHRAYSWARKFGLDFSDTDGSEDFGSEEDEDEDGIEYASSPEEEEDDEEYVEGLHMRDAVDVSGATATSASASSSRTQRSKSSTTSKSSYSDASGSHSHEHHGHPHSHHHHPHNHHSNHRHHSNSHTPLARTQVKSTSPKKNQNHAQKKGQKSPPGPAIDSVFDVSKLPLAYGPKTTELLIDALFNPVTVVVPKADAHGDHSKGKDKESEALMSVRTSSTENRDKTPIPLGHGQDDDKSPKLPLSSMMSAVDGPYTPFTTIVEVEEDEVKKRAKDLEGYEVHIGDGDGDQHLEDDSLAHHAQDIHLQDGIPVPIVDRNRTVRRRKTDTNSGDLPLGSMYSAGSPRTSIENDRVSSKSSSASTRSGSGSFSGSGSRPGSRLGSHDGHGDGVEGYGHAQGQDRRGRGLGMNVRGWWSKMRLGQQGPGGQDTVSVLGAAVIVAAVGSPGSIELSSRPGIPAAMTSGEEEKMVMGTNTGRNDASTSQSQGGLLGLGLRLGSSNSVSQLPFFFNVVVVVFLLLMSHNI</sequence>
<keyword evidence="2" id="KW-0472">Membrane</keyword>
<feature type="compositionally biased region" description="Polar residues" evidence="1">
    <location>
        <begin position="420"/>
        <end position="433"/>
    </location>
</feature>
<dbReference type="Pfam" id="PF10358">
    <property type="entry name" value="NT-C2"/>
    <property type="match status" value="1"/>
</dbReference>
<dbReference type="InterPro" id="IPR019448">
    <property type="entry name" value="NT-C2"/>
</dbReference>
<dbReference type="InterPro" id="IPR039931">
    <property type="entry name" value="EEIG1/2-like"/>
</dbReference>
<feature type="region of interest" description="Disordered" evidence="1">
    <location>
        <begin position="395"/>
        <end position="465"/>
    </location>
</feature>
<protein>
    <recommendedName>
        <fullName evidence="3">C2 NT-type domain-containing protein</fullName>
    </recommendedName>
</protein>
<evidence type="ECO:0000256" key="2">
    <source>
        <dbReference type="SAM" id="Phobius"/>
    </source>
</evidence>
<proteinExistence type="predicted"/>
<accession>A0A8H5CJV5</accession>
<comment type="caution">
    <text evidence="4">The sequence shown here is derived from an EMBL/GenBank/DDBJ whole genome shotgun (WGS) entry which is preliminary data.</text>
</comment>
<dbReference type="PANTHER" id="PTHR21456">
    <property type="entry name" value="FAMILY WITH SEQUENCE SIMILARITY 102"/>
    <property type="match status" value="1"/>
</dbReference>
<keyword evidence="5" id="KW-1185">Reference proteome</keyword>
<feature type="compositionally biased region" description="Basic and acidic residues" evidence="1">
    <location>
        <begin position="407"/>
        <end position="418"/>
    </location>
</feature>
<keyword evidence="2" id="KW-1133">Transmembrane helix</keyword>
<feature type="compositionally biased region" description="Low complexity" evidence="1">
    <location>
        <begin position="209"/>
        <end position="225"/>
    </location>
</feature>
<feature type="region of interest" description="Disordered" evidence="1">
    <location>
        <begin position="525"/>
        <end position="622"/>
    </location>
</feature>
<evidence type="ECO:0000313" key="4">
    <source>
        <dbReference type="EMBL" id="KAF5343065.1"/>
    </source>
</evidence>
<feature type="region of interest" description="Disordered" evidence="1">
    <location>
        <begin position="480"/>
        <end position="513"/>
    </location>
</feature>
<dbReference type="PANTHER" id="PTHR21456:SF1">
    <property type="entry name" value="C2 NT-TYPE DOMAIN-CONTAINING PROTEIN"/>
    <property type="match status" value="1"/>
</dbReference>
<evidence type="ECO:0000259" key="3">
    <source>
        <dbReference type="PROSITE" id="PS51840"/>
    </source>
</evidence>
<feature type="domain" description="C2 NT-type" evidence="3">
    <location>
        <begin position="31"/>
        <end position="340"/>
    </location>
</feature>
<feature type="region of interest" description="Disordered" evidence="1">
    <location>
        <begin position="1"/>
        <end position="26"/>
    </location>
</feature>
<feature type="region of interest" description="Disordered" evidence="1">
    <location>
        <begin position="658"/>
        <end position="704"/>
    </location>
</feature>
<reference evidence="4 5" key="1">
    <citation type="journal article" date="2020" name="ISME J.">
        <title>Uncovering the hidden diversity of litter-decomposition mechanisms in mushroom-forming fungi.</title>
        <authorList>
            <person name="Floudas D."/>
            <person name="Bentzer J."/>
            <person name="Ahren D."/>
            <person name="Johansson T."/>
            <person name="Persson P."/>
            <person name="Tunlid A."/>
        </authorList>
    </citation>
    <scope>NUCLEOTIDE SEQUENCE [LARGE SCALE GENOMIC DNA]</scope>
    <source>
        <strain evidence="4 5">CBS 291.85</strain>
    </source>
</reference>
<feature type="compositionally biased region" description="Basic residues" evidence="1">
    <location>
        <begin position="561"/>
        <end position="586"/>
    </location>
</feature>
<organism evidence="4 5">
    <name type="scientific">Tetrapyrgos nigripes</name>
    <dbReference type="NCBI Taxonomy" id="182062"/>
    <lineage>
        <taxon>Eukaryota</taxon>
        <taxon>Fungi</taxon>
        <taxon>Dikarya</taxon>
        <taxon>Basidiomycota</taxon>
        <taxon>Agaricomycotina</taxon>
        <taxon>Agaricomycetes</taxon>
        <taxon>Agaricomycetidae</taxon>
        <taxon>Agaricales</taxon>
        <taxon>Marasmiineae</taxon>
        <taxon>Marasmiaceae</taxon>
        <taxon>Tetrapyrgos</taxon>
    </lineage>
</organism>
<feature type="compositionally biased region" description="Basic residues" evidence="1">
    <location>
        <begin position="604"/>
        <end position="613"/>
    </location>
</feature>
<feature type="compositionally biased region" description="Low complexity" evidence="1">
    <location>
        <begin position="173"/>
        <end position="189"/>
    </location>
</feature>
<feature type="compositionally biased region" description="Basic and acidic residues" evidence="1">
    <location>
        <begin position="434"/>
        <end position="448"/>
    </location>
</feature>
<evidence type="ECO:0000256" key="1">
    <source>
        <dbReference type="SAM" id="MobiDB-lite"/>
    </source>
</evidence>
<keyword evidence="2" id="KW-0812">Transmembrane</keyword>
<feature type="region of interest" description="Disordered" evidence="1">
    <location>
        <begin position="126"/>
        <end position="155"/>
    </location>
</feature>
<feature type="compositionally biased region" description="Basic and acidic residues" evidence="1">
    <location>
        <begin position="658"/>
        <end position="672"/>
    </location>
</feature>
<dbReference type="Proteomes" id="UP000559256">
    <property type="component" value="Unassembled WGS sequence"/>
</dbReference>
<feature type="compositionally biased region" description="Low complexity" evidence="1">
    <location>
        <begin position="525"/>
        <end position="558"/>
    </location>
</feature>
<feature type="compositionally biased region" description="Low complexity" evidence="1">
    <location>
        <begin position="135"/>
        <end position="155"/>
    </location>
</feature>
<feature type="compositionally biased region" description="Low complexity" evidence="1">
    <location>
        <begin position="817"/>
        <end position="842"/>
    </location>
</feature>
<dbReference type="PROSITE" id="PS51840">
    <property type="entry name" value="C2_NT"/>
    <property type="match status" value="1"/>
</dbReference>
<name>A0A8H5CJV5_9AGAR</name>